<dbReference type="NCBIfam" id="NF005970">
    <property type="entry name" value="PRK08057.1-4"/>
    <property type="match status" value="1"/>
</dbReference>
<dbReference type="RefSeq" id="WP_199755543.1">
    <property type="nucleotide sequence ID" value="NZ_JAVKZF010000001.1"/>
</dbReference>
<reference evidence="5 6" key="1">
    <citation type="journal article" date="2019" name="Genome Biol. Evol.">
        <title>Day and night: Metabolic profiles and evolutionary relationships of six axenic non-marine cyanobacteria.</title>
        <authorList>
            <person name="Will S.E."/>
            <person name="Henke P."/>
            <person name="Boedeker C."/>
            <person name="Huang S."/>
            <person name="Brinkmann H."/>
            <person name="Rohde M."/>
            <person name="Jarek M."/>
            <person name="Friedl T."/>
            <person name="Seufert S."/>
            <person name="Schumacher M."/>
            <person name="Overmann J."/>
            <person name="Neumann-Schaal M."/>
            <person name="Petersen J."/>
        </authorList>
    </citation>
    <scope>NUCLEOTIDE SEQUENCE [LARGE SCALE GENOMIC DNA]</scope>
    <source>
        <strain evidence="5 6">SAG 39.79</strain>
    </source>
</reference>
<dbReference type="GO" id="GO:0016994">
    <property type="term" value="F:precorrin-6A reductase activity"/>
    <property type="evidence" value="ECO:0007669"/>
    <property type="project" value="InterPro"/>
</dbReference>
<dbReference type="Proteomes" id="UP000282574">
    <property type="component" value="Unassembled WGS sequence"/>
</dbReference>
<evidence type="ECO:0000313" key="5">
    <source>
        <dbReference type="EMBL" id="RUT11916.1"/>
    </source>
</evidence>
<dbReference type="PANTHER" id="PTHR36925:SF1">
    <property type="entry name" value="COBALT-PRECORRIN-6A REDUCTASE"/>
    <property type="match status" value="1"/>
</dbReference>
<evidence type="ECO:0000256" key="1">
    <source>
        <dbReference type="ARBA" id="ARBA00004953"/>
    </source>
</evidence>
<sequence>MMERRQKGDKEDKGDKGEIHSQIRNLKSKISLTPQRQMFQVEEPQERTGSSSLLTPLWLIGGTQESAQLAEAIARANLPCIISVTTESARALYPDAACLQVRVGRFTCLEIEAFVQQQVVGVLDASHPYAVEISQSAIAVCQKLGIPYLRYERPVLKGAGTGWEQGAEERIDSFESLLSGDYLQGQRVLLTIGYRPLHLFQAWQDKATLFARILPSAIALESALKAGFANDRLICLRPPISAALEAALWRQWNISVVVTKASGAPGGEDVKRTVAAELGIDLIAIARPNIEYPQQTSDLSVALDFCRMLFG</sequence>
<feature type="region of interest" description="Disordered" evidence="4">
    <location>
        <begin position="1"/>
        <end position="20"/>
    </location>
</feature>
<proteinExistence type="predicted"/>
<evidence type="ECO:0000256" key="4">
    <source>
        <dbReference type="SAM" id="MobiDB-lite"/>
    </source>
</evidence>
<keyword evidence="3" id="KW-0560">Oxidoreductase</keyword>
<evidence type="ECO:0000313" key="6">
    <source>
        <dbReference type="Proteomes" id="UP000282574"/>
    </source>
</evidence>
<keyword evidence="6" id="KW-1185">Reference proteome</keyword>
<accession>A0AB37UKL7</accession>
<name>A0AB37UKL7_9CYAN</name>
<organism evidence="5 6">
    <name type="scientific">Chroococcidiopsis cubana SAG 39.79</name>
    <dbReference type="NCBI Taxonomy" id="388085"/>
    <lineage>
        <taxon>Bacteria</taxon>
        <taxon>Bacillati</taxon>
        <taxon>Cyanobacteriota</taxon>
        <taxon>Cyanophyceae</taxon>
        <taxon>Chroococcidiopsidales</taxon>
        <taxon>Chroococcidiopsidaceae</taxon>
        <taxon>Chroococcidiopsis</taxon>
    </lineage>
</organism>
<dbReference type="NCBIfam" id="TIGR00715">
    <property type="entry name" value="precor6x_red"/>
    <property type="match status" value="1"/>
</dbReference>
<protein>
    <submittedName>
        <fullName evidence="5">Cobalt-precorrin-6A reductase</fullName>
    </submittedName>
</protein>
<keyword evidence="2" id="KW-0169">Cobalamin biosynthesis</keyword>
<dbReference type="PANTHER" id="PTHR36925">
    <property type="entry name" value="COBALT-PRECORRIN-6A REDUCTASE"/>
    <property type="match status" value="1"/>
</dbReference>
<gene>
    <name evidence="5" type="ORF">DSM107010_27240</name>
</gene>
<evidence type="ECO:0000256" key="3">
    <source>
        <dbReference type="ARBA" id="ARBA00023002"/>
    </source>
</evidence>
<evidence type="ECO:0000256" key="2">
    <source>
        <dbReference type="ARBA" id="ARBA00022573"/>
    </source>
</evidence>
<dbReference type="PROSITE" id="PS51014">
    <property type="entry name" value="COBK_CBIJ"/>
    <property type="match status" value="1"/>
</dbReference>
<dbReference type="AlphaFoldDB" id="A0AB37UKL7"/>
<dbReference type="GO" id="GO:0009236">
    <property type="term" value="P:cobalamin biosynthetic process"/>
    <property type="evidence" value="ECO:0007669"/>
    <property type="project" value="UniProtKB-KW"/>
</dbReference>
<dbReference type="InterPro" id="IPR003723">
    <property type="entry name" value="Precorrin-6x_reduct"/>
</dbReference>
<dbReference type="EMBL" id="RSCK01000019">
    <property type="protein sequence ID" value="RUT11916.1"/>
    <property type="molecule type" value="Genomic_DNA"/>
</dbReference>
<comment type="pathway">
    <text evidence="1">Cofactor biosynthesis; adenosylcobalamin biosynthesis.</text>
</comment>
<comment type="caution">
    <text evidence="5">The sequence shown here is derived from an EMBL/GenBank/DDBJ whole genome shotgun (WGS) entry which is preliminary data.</text>
</comment>
<dbReference type="Pfam" id="PF02571">
    <property type="entry name" value="CbiJ"/>
    <property type="match status" value="1"/>
</dbReference>